<keyword evidence="5 6" id="KW-0479">Metal-binding</keyword>
<dbReference type="Pfam" id="PF26356">
    <property type="entry name" value="Pelota_N"/>
    <property type="match status" value="1"/>
</dbReference>
<evidence type="ECO:0000259" key="7">
    <source>
        <dbReference type="SMART" id="SM01194"/>
    </source>
</evidence>
<evidence type="ECO:0000313" key="9">
    <source>
        <dbReference type="Proteomes" id="UP000179807"/>
    </source>
</evidence>
<comment type="function">
    <text evidence="6">Component of the Pelota-HBS1L complex, a complex that recognizes stalled ribosomes and triggers the No-Go Decay (NGD) pathway. In the Pelota-HBS1L complex, pelo recognizes ribosomes stalled at the 3' end of an mRNA and engages stalled ribosomes by destabilizing mRNA in the mRNA channel.</text>
</comment>
<organism evidence="8 9">
    <name type="scientific">Tritrichomonas foetus</name>
    <dbReference type="NCBI Taxonomy" id="1144522"/>
    <lineage>
        <taxon>Eukaryota</taxon>
        <taxon>Metamonada</taxon>
        <taxon>Parabasalia</taxon>
        <taxon>Tritrichomonadida</taxon>
        <taxon>Tritrichomonadidae</taxon>
        <taxon>Tritrichomonas</taxon>
    </lineage>
</organism>
<dbReference type="InterPro" id="IPR005141">
    <property type="entry name" value="eRF1_2"/>
</dbReference>
<comment type="cofactor">
    <cofactor evidence="1 6">
        <name>a divalent metal cation</name>
        <dbReference type="ChEBI" id="CHEBI:60240"/>
    </cofactor>
</comment>
<dbReference type="GO" id="GO:0071025">
    <property type="term" value="P:RNA surveillance"/>
    <property type="evidence" value="ECO:0007669"/>
    <property type="project" value="InterPro"/>
</dbReference>
<dbReference type="SUPFAM" id="SSF159065">
    <property type="entry name" value="Dom34/Pelota N-terminal domain-like"/>
    <property type="match status" value="1"/>
</dbReference>
<dbReference type="GO" id="GO:0070966">
    <property type="term" value="P:nuclear-transcribed mRNA catabolic process, no-go decay"/>
    <property type="evidence" value="ECO:0007669"/>
    <property type="project" value="InterPro"/>
</dbReference>
<accession>A0A1J4K2V4</accession>
<dbReference type="InterPro" id="IPR058547">
    <property type="entry name" value="Pelota_N"/>
</dbReference>
<dbReference type="GO" id="GO:0005737">
    <property type="term" value="C:cytoplasm"/>
    <property type="evidence" value="ECO:0007669"/>
    <property type="project" value="UniProtKB-SubCell"/>
</dbReference>
<comment type="similarity">
    <text evidence="3 6">Belongs to the eukaryotic release factor 1 family. Pelota subfamily.</text>
</comment>
<dbReference type="Pfam" id="PF03464">
    <property type="entry name" value="eRF1_2"/>
    <property type="match status" value="1"/>
</dbReference>
<dbReference type="SMART" id="SM01194">
    <property type="entry name" value="eRF1_1"/>
    <property type="match status" value="1"/>
</dbReference>
<dbReference type="InterPro" id="IPR038069">
    <property type="entry name" value="Pelota/DOM34_N"/>
</dbReference>
<feature type="domain" description="eRF1/Pelota-like N-terminal" evidence="7">
    <location>
        <begin position="1"/>
        <end position="130"/>
    </location>
</feature>
<dbReference type="EMBL" id="MLAK01000805">
    <property type="protein sequence ID" value="OHT04076.1"/>
    <property type="molecule type" value="Genomic_DNA"/>
</dbReference>
<dbReference type="Gene3D" id="3.30.420.60">
    <property type="entry name" value="eRF1 domain 2"/>
    <property type="match status" value="1"/>
</dbReference>
<comment type="caution">
    <text evidence="8">The sequence shown here is derived from an EMBL/GenBank/DDBJ whole genome shotgun (WGS) entry which is preliminary data.</text>
</comment>
<evidence type="ECO:0000256" key="2">
    <source>
        <dbReference type="ARBA" id="ARBA00004496"/>
    </source>
</evidence>
<dbReference type="Pfam" id="PF03465">
    <property type="entry name" value="eRF1_3"/>
    <property type="match status" value="1"/>
</dbReference>
<dbReference type="RefSeq" id="XP_068357212.1">
    <property type="nucleotide sequence ID" value="XM_068506179.1"/>
</dbReference>
<evidence type="ECO:0000256" key="6">
    <source>
        <dbReference type="RuleBase" id="RU362019"/>
    </source>
</evidence>
<dbReference type="Gene3D" id="3.30.1330.30">
    <property type="match status" value="1"/>
</dbReference>
<dbReference type="NCBIfam" id="TIGR00111">
    <property type="entry name" value="pelota"/>
    <property type="match status" value="1"/>
</dbReference>
<dbReference type="GO" id="GO:0070651">
    <property type="term" value="P:nonfunctional rRNA decay"/>
    <property type="evidence" value="ECO:0007669"/>
    <property type="project" value="TreeGrafter"/>
</dbReference>
<dbReference type="VEuPathDB" id="TrichDB:TRFO_28430"/>
<gene>
    <name evidence="8" type="ORF">TRFO_28430</name>
</gene>
<dbReference type="GeneID" id="94840883"/>
<keyword evidence="4 6" id="KW-0963">Cytoplasm</keyword>
<evidence type="ECO:0000256" key="3">
    <source>
        <dbReference type="ARBA" id="ARBA00009504"/>
    </source>
</evidence>
<dbReference type="InterPro" id="IPR005140">
    <property type="entry name" value="eRF1_Pelota-like_N"/>
</dbReference>
<protein>
    <recommendedName>
        <fullName evidence="6">Protein pelota homolog</fullName>
    </recommendedName>
</protein>
<name>A0A1J4K2V4_9EUKA</name>
<dbReference type="PANTHER" id="PTHR10853:SF0">
    <property type="entry name" value="PROTEIN PELOTA HOMOLOG"/>
    <property type="match status" value="1"/>
</dbReference>
<comment type="subcellular location">
    <subcellularLocation>
        <location evidence="2 6">Cytoplasm</location>
    </subcellularLocation>
</comment>
<dbReference type="GO" id="GO:0046872">
    <property type="term" value="F:metal ion binding"/>
    <property type="evidence" value="ECO:0007669"/>
    <property type="project" value="UniProtKB-KW"/>
</dbReference>
<dbReference type="GO" id="GO:0032790">
    <property type="term" value="P:ribosome disassembly"/>
    <property type="evidence" value="ECO:0007669"/>
    <property type="project" value="TreeGrafter"/>
</dbReference>
<evidence type="ECO:0000256" key="4">
    <source>
        <dbReference type="ARBA" id="ARBA00022490"/>
    </source>
</evidence>
<dbReference type="OrthoDB" id="10249111at2759"/>
<evidence type="ECO:0000256" key="1">
    <source>
        <dbReference type="ARBA" id="ARBA00001968"/>
    </source>
</evidence>
<dbReference type="InterPro" id="IPR029064">
    <property type="entry name" value="Ribosomal_eL30-like_sf"/>
</dbReference>
<dbReference type="Gene3D" id="2.30.30.870">
    <property type="entry name" value="Pelota, domain A"/>
    <property type="match status" value="1"/>
</dbReference>
<proteinExistence type="inferred from homology"/>
<dbReference type="AlphaFoldDB" id="A0A1J4K2V4"/>
<dbReference type="InterPro" id="IPR042226">
    <property type="entry name" value="eFR1_2_sf"/>
</dbReference>
<keyword evidence="9" id="KW-1185">Reference proteome</keyword>
<sequence>MKVDLSKIQVNQPGAVNINVEDVEDFGALANIIRIGDKIYGQVRRKVQKVSSTGKAESKTIIVRALVKVTEIDYQPGVDEMQLRGILKQDIDDVRAGTFQRIMIGIGRPFDLIKKCWDKFSYQEIQEAGNPISNASVAAVIMQSGLAHICIVGRNTTVIKGKVTKAIPKVKVRGAGNSEAKQKFYSLTADELIRKVPLDQMKCIIIASPGFIQHEFLTYLRDNASRLNILSSFQQNKFVEATVSSGHPQEIEELLKQPDMQKHVQELQASVQSRAMDNFLKTLNKGDDTTALGEDNVIKCAQDGAVKELYVTDRFIHMLPLEKRQKFLELKDELENADTKVVIFYTRHQSGEQLQQLGGIAAILRYPVKMEEPEFDDDIGFDD</sequence>
<dbReference type="SUPFAM" id="SSF53137">
    <property type="entry name" value="Translational machinery components"/>
    <property type="match status" value="1"/>
</dbReference>
<dbReference type="SUPFAM" id="SSF55315">
    <property type="entry name" value="L30e-like"/>
    <property type="match status" value="1"/>
</dbReference>
<dbReference type="GO" id="GO:0070481">
    <property type="term" value="P:nuclear-transcribed mRNA catabolic process, non-stop decay"/>
    <property type="evidence" value="ECO:0007669"/>
    <property type="project" value="InterPro"/>
</dbReference>
<dbReference type="InterPro" id="IPR005142">
    <property type="entry name" value="eRF1_3"/>
</dbReference>
<evidence type="ECO:0000313" key="8">
    <source>
        <dbReference type="EMBL" id="OHT04076.1"/>
    </source>
</evidence>
<dbReference type="Proteomes" id="UP000179807">
    <property type="component" value="Unassembled WGS sequence"/>
</dbReference>
<dbReference type="InterPro" id="IPR004405">
    <property type="entry name" value="TF_pelota"/>
</dbReference>
<reference evidence="8" key="1">
    <citation type="submission" date="2016-10" db="EMBL/GenBank/DDBJ databases">
        <authorList>
            <person name="Benchimol M."/>
            <person name="Almeida L.G."/>
            <person name="Vasconcelos A.T."/>
            <person name="Perreira-Neves A."/>
            <person name="Rosa I.A."/>
            <person name="Tasca T."/>
            <person name="Bogo M.R."/>
            <person name="de Souza W."/>
        </authorList>
    </citation>
    <scope>NUCLEOTIDE SEQUENCE [LARGE SCALE GENOMIC DNA]</scope>
    <source>
        <strain evidence="8">K</strain>
    </source>
</reference>
<evidence type="ECO:0000256" key="5">
    <source>
        <dbReference type="ARBA" id="ARBA00022723"/>
    </source>
</evidence>
<dbReference type="PANTHER" id="PTHR10853">
    <property type="entry name" value="PELOTA"/>
    <property type="match status" value="1"/>
</dbReference>